<evidence type="ECO:0000313" key="8">
    <source>
        <dbReference type="EMBL" id="EJK65169.1"/>
    </source>
</evidence>
<dbReference type="Gene3D" id="3.30.750.24">
    <property type="entry name" value="STAS domain"/>
    <property type="match status" value="1"/>
</dbReference>
<dbReference type="OMA" id="VAQTPMW"/>
<proteinExistence type="predicted"/>
<evidence type="ECO:0000256" key="3">
    <source>
        <dbReference type="ARBA" id="ARBA00022989"/>
    </source>
</evidence>
<keyword evidence="3 6" id="KW-1133">Transmembrane helix</keyword>
<feature type="transmembrane region" description="Helical" evidence="6">
    <location>
        <begin position="547"/>
        <end position="577"/>
    </location>
</feature>
<feature type="transmembrane region" description="Helical" evidence="6">
    <location>
        <begin position="206"/>
        <end position="228"/>
    </location>
</feature>
<feature type="region of interest" description="Disordered" evidence="5">
    <location>
        <begin position="1"/>
        <end position="61"/>
    </location>
</feature>
<evidence type="ECO:0000256" key="2">
    <source>
        <dbReference type="ARBA" id="ARBA00022692"/>
    </source>
</evidence>
<dbReference type="InterPro" id="IPR002645">
    <property type="entry name" value="STAS_dom"/>
</dbReference>
<dbReference type="Pfam" id="PF01740">
    <property type="entry name" value="STAS"/>
    <property type="match status" value="1"/>
</dbReference>
<dbReference type="SUPFAM" id="SSF51206">
    <property type="entry name" value="cAMP-binding domain-like"/>
    <property type="match status" value="1"/>
</dbReference>
<dbReference type="AlphaFoldDB" id="K0SJP6"/>
<feature type="transmembrane region" description="Helical" evidence="6">
    <location>
        <begin position="634"/>
        <end position="667"/>
    </location>
</feature>
<evidence type="ECO:0000313" key="9">
    <source>
        <dbReference type="Proteomes" id="UP000266841"/>
    </source>
</evidence>
<dbReference type="EMBL" id="AGNL01016263">
    <property type="protein sequence ID" value="EJK65169.1"/>
    <property type="molecule type" value="Genomic_DNA"/>
</dbReference>
<feature type="transmembrane region" description="Helical" evidence="6">
    <location>
        <begin position="306"/>
        <end position="326"/>
    </location>
</feature>
<feature type="transmembrane region" description="Helical" evidence="6">
    <location>
        <begin position="476"/>
        <end position="495"/>
    </location>
</feature>
<comment type="caution">
    <text evidence="8">The sequence shown here is derived from an EMBL/GenBank/DDBJ whole genome shotgun (WGS) entry which is preliminary data.</text>
</comment>
<organism evidence="8 9">
    <name type="scientific">Thalassiosira oceanica</name>
    <name type="common">Marine diatom</name>
    <dbReference type="NCBI Taxonomy" id="159749"/>
    <lineage>
        <taxon>Eukaryota</taxon>
        <taxon>Sar</taxon>
        <taxon>Stramenopiles</taxon>
        <taxon>Ochrophyta</taxon>
        <taxon>Bacillariophyta</taxon>
        <taxon>Coscinodiscophyceae</taxon>
        <taxon>Thalassiosirophycidae</taxon>
        <taxon>Thalassiosirales</taxon>
        <taxon>Thalassiosiraceae</taxon>
        <taxon>Thalassiosira</taxon>
    </lineage>
</organism>
<feature type="region of interest" description="Disordered" evidence="5">
    <location>
        <begin position="824"/>
        <end position="847"/>
    </location>
</feature>
<keyword evidence="4 6" id="KW-0472">Membrane</keyword>
<name>K0SJP6_THAOC</name>
<dbReference type="OrthoDB" id="409725at2759"/>
<feature type="transmembrane region" description="Helical" evidence="6">
    <location>
        <begin position="338"/>
        <end position="360"/>
    </location>
</feature>
<evidence type="ECO:0000259" key="7">
    <source>
        <dbReference type="PROSITE" id="PS50801"/>
    </source>
</evidence>
<dbReference type="PROSITE" id="PS50801">
    <property type="entry name" value="STAS"/>
    <property type="match status" value="1"/>
</dbReference>
<dbReference type="SUPFAM" id="SSF52091">
    <property type="entry name" value="SpoIIaa-like"/>
    <property type="match status" value="1"/>
</dbReference>
<dbReference type="PANTHER" id="PTHR43310:SF2">
    <property type="entry name" value="SLC26A_SULP TRANSPORTER DOMAIN-CONTAINING PROTEIN"/>
    <property type="match status" value="1"/>
</dbReference>
<dbReference type="InterPro" id="IPR018490">
    <property type="entry name" value="cNMP-bd_dom_sf"/>
</dbReference>
<sequence>MAEEGRGGRGRRRRMAEEGATPDGDIVSSANDEMRASSVDDDDDGPRRPSHHSRNVTPHTASLMGLFARPPTSEASPLAPDISYGAVRDDTGRVMRSGVDSPRSPPSRGKFCEHQNDNITPTFQNSTEKRAFPAPPLLVTPSILHSRQHTEVTCSRSGEADLPIDTRSTTDMGSQMEFMSAISKGRADETYGLLPGGCTERMRPTVIGAVTFSLYQIVFCLAEASVITRPSHPAGETAELLSPMALMACVGTLFSCPMLIAVLGGDNPALYPCVDMFIAPFLAHMAADIDSKLVELGLEDDTATFLATFVALNSFGVFLSGALCKLAGRIKLANLANYLPYPVICGFFSSVGISLWMSAFKVDTGITIQNALRSNTWTEMLKNLTRHSASLIAGFCLFLMGQRGPIWIIGVLTSTVLCAYTLMMLTGTTLKVAQDNNFFWQAEEVTGCGTPLLFDHYGPPKPFGLVSLRVLEKICWPAFVNGLPGVLAACIIFLMRCTLHAAALKKVVAQNKASAASLQPPSSTTATSTFSSNAGNMFRNSEKPRDILTWYANGFFLTSLSGGFPCLPAISLGSIFFKLGAWQKSPQALSMILLFVAGYVLRFSLVSFIPKAFDMLNTWLVKSYQKDIVHEWVVVPLIVIVALFYGMLASIGCGLAGSTIIFVGMFYRAGVVKCIANGLMIRSTVDRNLEDNEWLDQNADMIQILVLQNYLFFGNAKSICRFVQTMFDEPQDISDHHDLPPIPKHIIIDLSIVTGIDSSAVDVIMEIVDLCKAFGCKMIFAGVPEFIRPFLTNGGVRPSTKNKHISYEPDLDLALGKAEDGLLKGTDDKTGEGSETSQKDVMCGPRAQKETTPIELKPGQRLGISTGLFFIESGLLKCEADSSASLTRGAQLTGGLFAAPHMRADNSIGKVNARSATVGKGAQVLKSHPGLMSQTTFRIARVGPGWLIGSIAEMTGSPDLGIYTALTPCRLHQMTFESIERLEVDNPVLVLHLYKLLTHLTSRQNEMTINQLATLRSIMSSTAPTQPISRKRLAQLRKQLYVQERHAKLGTPTGDAKRCVVECASLDLKHPSFVVHAQVENNDSPILEKWPHSLARKRSSKVCVGFTATPRKGPNEVMTKCTGAVGEISFSVSTALSSLFAAPAVAIAAADIRRGDSRCIILYSVRRRGGYNAARTRRRAERDEAVKCTIVSVVCRFCLVAAAAARGGESTKSKLGDIVSLYRM</sequence>
<feature type="domain" description="STAS" evidence="7">
    <location>
        <begin position="704"/>
        <end position="818"/>
    </location>
</feature>
<dbReference type="Proteomes" id="UP000266841">
    <property type="component" value="Unassembled WGS sequence"/>
</dbReference>
<comment type="subcellular location">
    <subcellularLocation>
        <location evidence="1">Membrane</location>
        <topology evidence="1">Multi-pass membrane protein</topology>
    </subcellularLocation>
</comment>
<evidence type="ECO:0000256" key="1">
    <source>
        <dbReference type="ARBA" id="ARBA00004141"/>
    </source>
</evidence>
<dbReference type="CDD" id="cd07042">
    <property type="entry name" value="STAS_SulP_like_sulfate_transporter"/>
    <property type="match status" value="1"/>
</dbReference>
<feature type="transmembrane region" description="Helical" evidence="6">
    <location>
        <begin position="380"/>
        <end position="399"/>
    </location>
</feature>
<feature type="transmembrane region" description="Helical" evidence="6">
    <location>
        <begin position="240"/>
        <end position="262"/>
    </location>
</feature>
<dbReference type="PANTHER" id="PTHR43310">
    <property type="entry name" value="SULFATE TRANSPORTER YBAR-RELATED"/>
    <property type="match status" value="1"/>
</dbReference>
<reference evidence="8 9" key="1">
    <citation type="journal article" date="2012" name="Genome Biol.">
        <title>Genome and low-iron response of an oceanic diatom adapted to chronic iron limitation.</title>
        <authorList>
            <person name="Lommer M."/>
            <person name="Specht M."/>
            <person name="Roy A.S."/>
            <person name="Kraemer L."/>
            <person name="Andreson R."/>
            <person name="Gutowska M.A."/>
            <person name="Wolf J."/>
            <person name="Bergner S.V."/>
            <person name="Schilhabel M.B."/>
            <person name="Klostermeier U.C."/>
            <person name="Beiko R.G."/>
            <person name="Rosenstiel P."/>
            <person name="Hippler M."/>
            <person name="Laroche J."/>
        </authorList>
    </citation>
    <scope>NUCLEOTIDE SEQUENCE [LARGE SCALE GENOMIC DNA]</scope>
    <source>
        <strain evidence="8 9">CCMP1005</strain>
    </source>
</reference>
<dbReference type="InterPro" id="IPR011547">
    <property type="entry name" value="SLC26A/SulP_dom"/>
</dbReference>
<evidence type="ECO:0000256" key="6">
    <source>
        <dbReference type="SAM" id="Phobius"/>
    </source>
</evidence>
<feature type="transmembrane region" description="Helical" evidence="6">
    <location>
        <begin position="589"/>
        <end position="613"/>
    </location>
</feature>
<gene>
    <name evidence="8" type="ORF">THAOC_14009</name>
</gene>
<feature type="region of interest" description="Disordered" evidence="5">
    <location>
        <begin position="93"/>
        <end position="118"/>
    </location>
</feature>
<feature type="transmembrane region" description="Helical" evidence="6">
    <location>
        <begin position="269"/>
        <end position="286"/>
    </location>
</feature>
<dbReference type="Pfam" id="PF00916">
    <property type="entry name" value="Sulfate_transp"/>
    <property type="match status" value="1"/>
</dbReference>
<protein>
    <recommendedName>
        <fullName evidence="7">STAS domain-containing protein</fullName>
    </recommendedName>
</protein>
<dbReference type="InterPro" id="IPR052706">
    <property type="entry name" value="Membrane-Transporter-like"/>
</dbReference>
<dbReference type="eggNOG" id="KOG0236">
    <property type="taxonomic scope" value="Eukaryota"/>
</dbReference>
<keyword evidence="9" id="KW-1185">Reference proteome</keyword>
<dbReference type="GO" id="GO:0016020">
    <property type="term" value="C:membrane"/>
    <property type="evidence" value="ECO:0007669"/>
    <property type="project" value="UniProtKB-SubCell"/>
</dbReference>
<keyword evidence="2 6" id="KW-0812">Transmembrane</keyword>
<dbReference type="InterPro" id="IPR036513">
    <property type="entry name" value="STAS_dom_sf"/>
</dbReference>
<feature type="transmembrane region" description="Helical" evidence="6">
    <location>
        <begin position="406"/>
        <end position="425"/>
    </location>
</feature>
<accession>K0SJP6</accession>
<evidence type="ECO:0000256" key="4">
    <source>
        <dbReference type="ARBA" id="ARBA00023136"/>
    </source>
</evidence>
<evidence type="ECO:0000256" key="5">
    <source>
        <dbReference type="SAM" id="MobiDB-lite"/>
    </source>
</evidence>